<evidence type="ECO:0000259" key="1">
    <source>
        <dbReference type="PROSITE" id="PS50195"/>
    </source>
</evidence>
<dbReference type="Gene3D" id="3.30.1520.10">
    <property type="entry name" value="Phox-like domain"/>
    <property type="match status" value="1"/>
</dbReference>
<keyword evidence="3" id="KW-1185">Reference proteome</keyword>
<dbReference type="PROSITE" id="PS50195">
    <property type="entry name" value="PX"/>
    <property type="match status" value="1"/>
</dbReference>
<reference evidence="2" key="1">
    <citation type="submission" date="2023-04" db="EMBL/GenBank/DDBJ databases">
        <title>Phytophthora fragariaefolia NBRC 109709.</title>
        <authorList>
            <person name="Ichikawa N."/>
            <person name="Sato H."/>
            <person name="Tonouchi N."/>
        </authorList>
    </citation>
    <scope>NUCLEOTIDE SEQUENCE</scope>
    <source>
        <strain evidence="2">NBRC 109709</strain>
    </source>
</reference>
<dbReference type="GO" id="GO:0035091">
    <property type="term" value="F:phosphatidylinositol binding"/>
    <property type="evidence" value="ECO:0007669"/>
    <property type="project" value="InterPro"/>
</dbReference>
<feature type="domain" description="PX" evidence="1">
    <location>
        <begin position="89"/>
        <end position="218"/>
    </location>
</feature>
<name>A0A9W6XT92_9STRA</name>
<gene>
    <name evidence="2" type="ORF">Pfra01_001604300</name>
</gene>
<protein>
    <submittedName>
        <fullName evidence="2">Unnamed protein product</fullName>
    </submittedName>
</protein>
<organism evidence="2 3">
    <name type="scientific">Phytophthora fragariaefolia</name>
    <dbReference type="NCBI Taxonomy" id="1490495"/>
    <lineage>
        <taxon>Eukaryota</taxon>
        <taxon>Sar</taxon>
        <taxon>Stramenopiles</taxon>
        <taxon>Oomycota</taxon>
        <taxon>Peronosporomycetes</taxon>
        <taxon>Peronosporales</taxon>
        <taxon>Peronosporaceae</taxon>
        <taxon>Phytophthora</taxon>
    </lineage>
</organism>
<dbReference type="SUPFAM" id="SSF64268">
    <property type="entry name" value="PX domain"/>
    <property type="match status" value="1"/>
</dbReference>
<accession>A0A9W6XT92</accession>
<sequence length="218" mass="24567">MPFPKLRSARQPRFIAMGCSQSTQNNQMLQFNGIEFSITELSIAKRPGGPDVGPVRAKKVKLRSKKFAPGEPERDEELTPRASAKPNTIPVGMMVFSVAKVISNEEGAVLYVFSGTAAEDPTNEVVISKRYTDFKTMHAKISELMANERNVPFDQQHMFATHPALPEMPKGNAWTYVLGRYSERVLEEREEQFTRILNAISRHPVAYKSKTFTDFLLS</sequence>
<evidence type="ECO:0000313" key="2">
    <source>
        <dbReference type="EMBL" id="GMF45170.1"/>
    </source>
</evidence>
<dbReference type="AlphaFoldDB" id="A0A9W6XT92"/>
<dbReference type="Pfam" id="PF00787">
    <property type="entry name" value="PX"/>
    <property type="match status" value="1"/>
</dbReference>
<comment type="caution">
    <text evidence="2">The sequence shown here is derived from an EMBL/GenBank/DDBJ whole genome shotgun (WGS) entry which is preliminary data.</text>
</comment>
<dbReference type="EMBL" id="BSXT01001793">
    <property type="protein sequence ID" value="GMF45170.1"/>
    <property type="molecule type" value="Genomic_DNA"/>
</dbReference>
<proteinExistence type="predicted"/>
<dbReference type="Proteomes" id="UP001165121">
    <property type="component" value="Unassembled WGS sequence"/>
</dbReference>
<dbReference type="OrthoDB" id="1278353at2759"/>
<dbReference type="InterPro" id="IPR001683">
    <property type="entry name" value="PX_dom"/>
</dbReference>
<dbReference type="InterPro" id="IPR036871">
    <property type="entry name" value="PX_dom_sf"/>
</dbReference>
<evidence type="ECO:0000313" key="3">
    <source>
        <dbReference type="Proteomes" id="UP001165121"/>
    </source>
</evidence>